<protein>
    <submittedName>
        <fullName evidence="5">Uncharacterized protein</fullName>
    </submittedName>
</protein>
<dbReference type="Proteomes" id="UP000287651">
    <property type="component" value="Unassembled WGS sequence"/>
</dbReference>
<evidence type="ECO:0000256" key="4">
    <source>
        <dbReference type="SAM" id="Phobius"/>
    </source>
</evidence>
<evidence type="ECO:0000313" key="6">
    <source>
        <dbReference type="Proteomes" id="UP000287651"/>
    </source>
</evidence>
<accession>A0A427AR73</accession>
<dbReference type="AlphaFoldDB" id="A0A427AR73"/>
<feature type="region of interest" description="Disordered" evidence="3">
    <location>
        <begin position="52"/>
        <end position="127"/>
    </location>
</feature>
<comment type="similarity">
    <text evidence="1">Belongs to the GDA1/CD39 NTPase family.</text>
</comment>
<dbReference type="Gene3D" id="3.30.420.40">
    <property type="match status" value="1"/>
</dbReference>
<dbReference type="PANTHER" id="PTHR11782">
    <property type="entry name" value="ADENOSINE/GUANOSINE DIPHOSPHATASE"/>
    <property type="match status" value="1"/>
</dbReference>
<feature type="compositionally biased region" description="Low complexity" evidence="3">
    <location>
        <begin position="69"/>
        <end position="82"/>
    </location>
</feature>
<sequence>MVHIEHTTHDKLSLLRCLSDSAGRAAFFYAAKVFDDNSVKLSSNCVRSNRSFLGIGGREGQRRERSRGRSVSIPSPSNSSSRSRFHSVKSTLDPSQETPLKPPTPTPTSSGNGLIRYRSPSAPELSRAAPADLEAKMKRARQESILDKIQRFRGVILVFAVPLLLVSFVLFLMPRSPAVISFAGRKTVPGGGEAGSKSYAVIFDAGSSGSRVHVYCFDENLNLLPIGQELELFEQVRKN</sequence>
<dbReference type="Pfam" id="PF01150">
    <property type="entry name" value="GDA1_CD39"/>
    <property type="match status" value="1"/>
</dbReference>
<proteinExistence type="inferred from homology"/>
<dbReference type="EMBL" id="AMZH03001611">
    <property type="protein sequence ID" value="RRT78697.1"/>
    <property type="molecule type" value="Genomic_DNA"/>
</dbReference>
<keyword evidence="4" id="KW-1133">Transmembrane helix</keyword>
<keyword evidence="4" id="KW-0812">Transmembrane</keyword>
<keyword evidence="4" id="KW-0472">Membrane</keyword>
<dbReference type="GO" id="GO:0016020">
    <property type="term" value="C:membrane"/>
    <property type="evidence" value="ECO:0007669"/>
    <property type="project" value="TreeGrafter"/>
</dbReference>
<organism evidence="5 6">
    <name type="scientific">Ensete ventricosum</name>
    <name type="common">Abyssinian banana</name>
    <name type="synonym">Musa ensete</name>
    <dbReference type="NCBI Taxonomy" id="4639"/>
    <lineage>
        <taxon>Eukaryota</taxon>
        <taxon>Viridiplantae</taxon>
        <taxon>Streptophyta</taxon>
        <taxon>Embryophyta</taxon>
        <taxon>Tracheophyta</taxon>
        <taxon>Spermatophyta</taxon>
        <taxon>Magnoliopsida</taxon>
        <taxon>Liliopsida</taxon>
        <taxon>Zingiberales</taxon>
        <taxon>Musaceae</taxon>
        <taxon>Ensete</taxon>
    </lineage>
</organism>
<dbReference type="PANTHER" id="PTHR11782:SF83">
    <property type="entry name" value="GUANOSINE-DIPHOSPHATASE"/>
    <property type="match status" value="1"/>
</dbReference>
<keyword evidence="2" id="KW-0378">Hydrolase</keyword>
<feature type="transmembrane region" description="Helical" evidence="4">
    <location>
        <begin position="154"/>
        <end position="173"/>
    </location>
</feature>
<dbReference type="GO" id="GO:0017110">
    <property type="term" value="F:nucleoside diphosphate phosphatase activity"/>
    <property type="evidence" value="ECO:0007669"/>
    <property type="project" value="TreeGrafter"/>
</dbReference>
<evidence type="ECO:0000256" key="1">
    <source>
        <dbReference type="ARBA" id="ARBA00009283"/>
    </source>
</evidence>
<dbReference type="InterPro" id="IPR000407">
    <property type="entry name" value="GDA1_CD39_NTPase"/>
</dbReference>
<evidence type="ECO:0000313" key="5">
    <source>
        <dbReference type="EMBL" id="RRT78697.1"/>
    </source>
</evidence>
<dbReference type="GO" id="GO:0009134">
    <property type="term" value="P:nucleoside diphosphate catabolic process"/>
    <property type="evidence" value="ECO:0007669"/>
    <property type="project" value="TreeGrafter"/>
</dbReference>
<evidence type="ECO:0000256" key="3">
    <source>
        <dbReference type="SAM" id="MobiDB-lite"/>
    </source>
</evidence>
<comment type="caution">
    <text evidence="5">The sequence shown here is derived from an EMBL/GenBank/DDBJ whole genome shotgun (WGS) entry which is preliminary data.</text>
</comment>
<evidence type="ECO:0000256" key="2">
    <source>
        <dbReference type="ARBA" id="ARBA00022801"/>
    </source>
</evidence>
<reference evidence="5 6" key="1">
    <citation type="journal article" date="2014" name="Agronomy (Basel)">
        <title>A Draft Genome Sequence for Ensete ventricosum, the Drought-Tolerant Tree Against Hunger.</title>
        <authorList>
            <person name="Harrison J."/>
            <person name="Moore K.A."/>
            <person name="Paszkiewicz K."/>
            <person name="Jones T."/>
            <person name="Grant M."/>
            <person name="Ambacheew D."/>
            <person name="Muzemil S."/>
            <person name="Studholme D.J."/>
        </authorList>
    </citation>
    <scope>NUCLEOTIDE SEQUENCE [LARGE SCALE GENOMIC DNA]</scope>
</reference>
<gene>
    <name evidence="5" type="ORF">B296_00011601</name>
</gene>
<name>A0A427AR73_ENSVE</name>